<keyword evidence="2" id="KW-1185">Reference proteome</keyword>
<reference evidence="1 2" key="1">
    <citation type="submission" date="2021-07" db="EMBL/GenBank/DDBJ databases">
        <authorList>
            <person name="Palmer J.M."/>
        </authorList>
    </citation>
    <scope>NUCLEOTIDE SEQUENCE [LARGE SCALE GENOMIC DNA]</scope>
    <source>
        <strain evidence="1 2">AT_MEX2019</strain>
        <tissue evidence="1">Muscle</tissue>
    </source>
</reference>
<organism evidence="1 2">
    <name type="scientific">Ataeniobius toweri</name>
    <dbReference type="NCBI Taxonomy" id="208326"/>
    <lineage>
        <taxon>Eukaryota</taxon>
        <taxon>Metazoa</taxon>
        <taxon>Chordata</taxon>
        <taxon>Craniata</taxon>
        <taxon>Vertebrata</taxon>
        <taxon>Euteleostomi</taxon>
        <taxon>Actinopterygii</taxon>
        <taxon>Neopterygii</taxon>
        <taxon>Teleostei</taxon>
        <taxon>Neoteleostei</taxon>
        <taxon>Acanthomorphata</taxon>
        <taxon>Ovalentaria</taxon>
        <taxon>Atherinomorphae</taxon>
        <taxon>Cyprinodontiformes</taxon>
        <taxon>Goodeidae</taxon>
        <taxon>Ataeniobius</taxon>
    </lineage>
</organism>
<evidence type="ECO:0000313" key="2">
    <source>
        <dbReference type="Proteomes" id="UP001345963"/>
    </source>
</evidence>
<comment type="caution">
    <text evidence="1">The sequence shown here is derived from an EMBL/GenBank/DDBJ whole genome shotgun (WGS) entry which is preliminary data.</text>
</comment>
<gene>
    <name evidence="1" type="ORF">ATANTOWER_000310</name>
</gene>
<dbReference type="EMBL" id="JAHUTI010040366">
    <property type="protein sequence ID" value="MED6245221.1"/>
    <property type="molecule type" value="Genomic_DNA"/>
</dbReference>
<accession>A0ABU7B5E4</accession>
<proteinExistence type="predicted"/>
<evidence type="ECO:0000313" key="1">
    <source>
        <dbReference type="EMBL" id="MED6245221.1"/>
    </source>
</evidence>
<protein>
    <submittedName>
        <fullName evidence="1">Uncharacterized protein</fullName>
    </submittedName>
</protein>
<name>A0ABU7B5E4_9TELE</name>
<dbReference type="Proteomes" id="UP001345963">
    <property type="component" value="Unassembled WGS sequence"/>
</dbReference>
<sequence>MISALETCWTLAPGSADEATLTGLGILDPNPGPKPVRDVFLGEAGRLQCRVEDSKRKEERARLKLWIPRLIPQYLY</sequence>